<dbReference type="Gene3D" id="3.40.50.150">
    <property type="entry name" value="Vaccinia Virus protein VP39"/>
    <property type="match status" value="1"/>
</dbReference>
<dbReference type="Proteomes" id="UP000503320">
    <property type="component" value="Chromosome"/>
</dbReference>
<keyword evidence="2" id="KW-1185">Reference proteome</keyword>
<dbReference type="InterPro" id="IPR029063">
    <property type="entry name" value="SAM-dependent_MTases_sf"/>
</dbReference>
<protein>
    <submittedName>
        <fullName evidence="1">Protein-L-isoaspartate O-methyltransferase</fullName>
    </submittedName>
</protein>
<sequence length="206" mass="23398">MNFEFARENMIKQQVLPEGIPIGALVDAMANISREKFLPQEYQSLAYCDTGFVINGREVRSLMLTAKLINALDVEHGDNVLQLGLDCGYTTAILAKISQHVDVLDYDEKVMGSVKRCLVTQHIQNIDFNTLEQLQSIIDSQKKYSCIYSLNPVKADEIDESLLGLLKISGRFVFVVREDVCDKAYLAIRVDNEVYEKSFLFDIYNK</sequence>
<dbReference type="SUPFAM" id="SSF53335">
    <property type="entry name" value="S-adenosyl-L-methionine-dependent methyltransferases"/>
    <property type="match status" value="1"/>
</dbReference>
<reference evidence="1 2" key="1">
    <citation type="submission" date="2019-03" db="EMBL/GenBank/DDBJ databases">
        <title>Complete Genome Sequence of Allofrancisella frigidaquae Strain SYSU 10HL1970 Isolated from Water-Cooling Systems in China.</title>
        <authorList>
            <person name="Ohrman C."/>
            <person name="Uneklint I."/>
            <person name="Sjodin A."/>
        </authorList>
    </citation>
    <scope>NUCLEOTIDE SEQUENCE [LARGE SCALE GENOMIC DNA]</scope>
    <source>
        <strain evidence="1 2">SYSU 10HL1970</strain>
    </source>
</reference>
<keyword evidence="1" id="KW-0808">Transferase</keyword>
<accession>A0A6M3HUI2</accession>
<gene>
    <name evidence="1" type="ORF">E3E15_00530</name>
</gene>
<dbReference type="EMBL" id="CP038017">
    <property type="protein sequence ID" value="QIV93922.1"/>
    <property type="molecule type" value="Genomic_DNA"/>
</dbReference>
<evidence type="ECO:0000313" key="2">
    <source>
        <dbReference type="Proteomes" id="UP000503320"/>
    </source>
</evidence>
<dbReference type="RefSeq" id="WP_035720714.1">
    <property type="nucleotide sequence ID" value="NZ_CP038017.1"/>
</dbReference>
<dbReference type="Pfam" id="PF01135">
    <property type="entry name" value="PCMT"/>
    <property type="match status" value="1"/>
</dbReference>
<evidence type="ECO:0000313" key="1">
    <source>
        <dbReference type="EMBL" id="QIV93922.1"/>
    </source>
</evidence>
<proteinExistence type="predicted"/>
<dbReference type="AlphaFoldDB" id="A0A6M3HUI2"/>
<dbReference type="KEGG" id="afri:E3E15_00530"/>
<dbReference type="GO" id="GO:0008168">
    <property type="term" value="F:methyltransferase activity"/>
    <property type="evidence" value="ECO:0007669"/>
    <property type="project" value="UniProtKB-KW"/>
</dbReference>
<organism evidence="1 2">
    <name type="scientific">Allofrancisella frigidaquae</name>
    <dbReference type="NCBI Taxonomy" id="1085644"/>
    <lineage>
        <taxon>Bacteria</taxon>
        <taxon>Pseudomonadati</taxon>
        <taxon>Pseudomonadota</taxon>
        <taxon>Gammaproteobacteria</taxon>
        <taxon>Thiotrichales</taxon>
        <taxon>Francisellaceae</taxon>
        <taxon>Allofrancisella</taxon>
    </lineage>
</organism>
<name>A0A6M3HUI2_9GAMM</name>
<dbReference type="GO" id="GO:0032259">
    <property type="term" value="P:methylation"/>
    <property type="evidence" value="ECO:0007669"/>
    <property type="project" value="UniProtKB-KW"/>
</dbReference>
<keyword evidence="1" id="KW-0489">Methyltransferase</keyword>